<gene>
    <name evidence="1" type="ORF">BYL167_LOCUS54366</name>
</gene>
<comment type="caution">
    <text evidence="1">The sequence shown here is derived from an EMBL/GenBank/DDBJ whole genome shotgun (WGS) entry which is preliminary data.</text>
</comment>
<organism evidence="1 2">
    <name type="scientific">Rotaria magnacalcarata</name>
    <dbReference type="NCBI Taxonomy" id="392030"/>
    <lineage>
        <taxon>Eukaryota</taxon>
        <taxon>Metazoa</taxon>
        <taxon>Spiralia</taxon>
        <taxon>Gnathifera</taxon>
        <taxon>Rotifera</taxon>
        <taxon>Eurotatoria</taxon>
        <taxon>Bdelloidea</taxon>
        <taxon>Philodinida</taxon>
        <taxon>Philodinidae</taxon>
        <taxon>Rotaria</taxon>
    </lineage>
</organism>
<evidence type="ECO:0000313" key="2">
    <source>
        <dbReference type="Proteomes" id="UP000681967"/>
    </source>
</evidence>
<accession>A0A8S3DFY8</accession>
<dbReference type="AlphaFoldDB" id="A0A8S3DFY8"/>
<protein>
    <submittedName>
        <fullName evidence="1">Uncharacterized protein</fullName>
    </submittedName>
</protein>
<dbReference type="EMBL" id="CAJOBH010190752">
    <property type="protein sequence ID" value="CAF4963502.1"/>
    <property type="molecule type" value="Genomic_DNA"/>
</dbReference>
<reference evidence="1" key="1">
    <citation type="submission" date="2021-02" db="EMBL/GenBank/DDBJ databases">
        <authorList>
            <person name="Nowell W R."/>
        </authorList>
    </citation>
    <scope>NUCLEOTIDE SEQUENCE</scope>
</reference>
<evidence type="ECO:0000313" key="1">
    <source>
        <dbReference type="EMBL" id="CAF4963502.1"/>
    </source>
</evidence>
<proteinExistence type="predicted"/>
<dbReference type="Proteomes" id="UP000681967">
    <property type="component" value="Unassembled WGS sequence"/>
</dbReference>
<name>A0A8S3DFY8_9BILA</name>
<sequence>MTKKNQETLSARQQDASAQKKVQPYFENISRQANLNKSYILWIDKKIGDNGFIANQLTSNSQIHIDFCETLAAAQNHVERNLNKIKSSSSIFQVICRGYYKREHKNALDLLFFLNRNQLKHIPAIIFTHDKEGLIKHLDYEASQVGLVEWRERFYITSDTKKLIKKCRCNIAQKHDKPSK</sequence>